<proteinExistence type="predicted"/>
<dbReference type="EnsemblPlants" id="Pp3c6_1730V3.2">
    <property type="protein sequence ID" value="PAC:32977488.CDS.1"/>
    <property type="gene ID" value="Pp3c6_1730"/>
</dbReference>
<reference evidence="3 5" key="2">
    <citation type="journal article" date="2018" name="Plant J.">
        <title>The Physcomitrella patens chromosome-scale assembly reveals moss genome structure and evolution.</title>
        <authorList>
            <person name="Lang D."/>
            <person name="Ullrich K.K."/>
            <person name="Murat F."/>
            <person name="Fuchs J."/>
            <person name="Jenkins J."/>
            <person name="Haas F.B."/>
            <person name="Piednoel M."/>
            <person name="Gundlach H."/>
            <person name="Van Bel M."/>
            <person name="Meyberg R."/>
            <person name="Vives C."/>
            <person name="Morata J."/>
            <person name="Symeonidi A."/>
            <person name="Hiss M."/>
            <person name="Muchero W."/>
            <person name="Kamisugi Y."/>
            <person name="Saleh O."/>
            <person name="Blanc G."/>
            <person name="Decker E.L."/>
            <person name="van Gessel N."/>
            <person name="Grimwood J."/>
            <person name="Hayes R.D."/>
            <person name="Graham S.W."/>
            <person name="Gunter L.E."/>
            <person name="McDaniel S.F."/>
            <person name="Hoernstein S.N.W."/>
            <person name="Larsson A."/>
            <person name="Li F.W."/>
            <person name="Perroud P.F."/>
            <person name="Phillips J."/>
            <person name="Ranjan P."/>
            <person name="Rokshar D.S."/>
            <person name="Rothfels C.J."/>
            <person name="Schneider L."/>
            <person name="Shu S."/>
            <person name="Stevenson D.W."/>
            <person name="Thummler F."/>
            <person name="Tillich M."/>
            <person name="Villarreal Aguilar J.C."/>
            <person name="Widiez T."/>
            <person name="Wong G.K."/>
            <person name="Wymore A."/>
            <person name="Zhang Y."/>
            <person name="Zimmer A.D."/>
            <person name="Quatrano R.S."/>
            <person name="Mayer K.F.X."/>
            <person name="Goodstein D."/>
            <person name="Casacuberta J.M."/>
            <person name="Vandepoele K."/>
            <person name="Reski R."/>
            <person name="Cuming A.C."/>
            <person name="Tuskan G.A."/>
            <person name="Maumus F."/>
            <person name="Salse J."/>
            <person name="Schmutz J."/>
            <person name="Rensing S.A."/>
        </authorList>
    </citation>
    <scope>NUCLEOTIDE SEQUENCE [LARGE SCALE GENOMIC DNA]</scope>
    <source>
        <strain evidence="4 5">cv. Gransden 2004</strain>
    </source>
</reference>
<keyword evidence="5" id="KW-1185">Reference proteome</keyword>
<dbReference type="Proteomes" id="UP000006727">
    <property type="component" value="Chromosome 6"/>
</dbReference>
<sequence length="151" mass="17053">MARQGMTVITNNTNKTLNMRVGNQSHFLDFTSLPSGKEHIMRIDYSDTYHEYLIKADNQGQPLIVTSDDCCDNKRITITEVDGCIRAQHTPRRQLKPAPAQQIVVRPAKKLKLSRLPSGRMAPSRLPSRVPSGRAQPPKKLGLFRWGLMCQ</sequence>
<name>A0A2K1KE38_PHYPA</name>
<evidence type="ECO:0000313" key="5">
    <source>
        <dbReference type="Proteomes" id="UP000006727"/>
    </source>
</evidence>
<dbReference type="EnsemblPlants" id="Pp3c6_1730V3.1">
    <property type="protein sequence ID" value="PAC:32977487.CDS.1"/>
    <property type="gene ID" value="Pp3c6_1730"/>
</dbReference>
<dbReference type="PANTHER" id="PTHR48468">
    <property type="entry name" value="PLASTOCYANIN-LIKE DOMAIN-CONTAINING PROTEIN"/>
    <property type="match status" value="1"/>
</dbReference>
<feature type="domain" description="DUF7748" evidence="2">
    <location>
        <begin position="6"/>
        <end position="93"/>
    </location>
</feature>
<dbReference type="EMBL" id="ABEU02000006">
    <property type="protein sequence ID" value="PNR52009.1"/>
    <property type="molecule type" value="Genomic_DNA"/>
</dbReference>
<protein>
    <recommendedName>
        <fullName evidence="2">DUF7748 domain-containing protein</fullName>
    </recommendedName>
</protein>
<accession>A0A2K1KE38</accession>
<reference evidence="4" key="3">
    <citation type="submission" date="2020-12" db="UniProtKB">
        <authorList>
            <consortium name="EnsemblPlants"/>
        </authorList>
    </citation>
    <scope>IDENTIFICATION</scope>
</reference>
<evidence type="ECO:0000313" key="3">
    <source>
        <dbReference type="EMBL" id="PNR52009.1"/>
    </source>
</evidence>
<reference evidence="3 5" key="1">
    <citation type="journal article" date="2008" name="Science">
        <title>The Physcomitrella genome reveals evolutionary insights into the conquest of land by plants.</title>
        <authorList>
            <person name="Rensing S."/>
            <person name="Lang D."/>
            <person name="Zimmer A."/>
            <person name="Terry A."/>
            <person name="Salamov A."/>
            <person name="Shapiro H."/>
            <person name="Nishiyama T."/>
            <person name="Perroud P.-F."/>
            <person name="Lindquist E."/>
            <person name="Kamisugi Y."/>
            <person name="Tanahashi T."/>
            <person name="Sakakibara K."/>
            <person name="Fujita T."/>
            <person name="Oishi K."/>
            <person name="Shin-I T."/>
            <person name="Kuroki Y."/>
            <person name="Toyoda A."/>
            <person name="Suzuki Y."/>
            <person name="Hashimoto A."/>
            <person name="Yamaguchi K."/>
            <person name="Sugano A."/>
            <person name="Kohara Y."/>
            <person name="Fujiyama A."/>
            <person name="Anterola A."/>
            <person name="Aoki S."/>
            <person name="Ashton N."/>
            <person name="Barbazuk W.B."/>
            <person name="Barker E."/>
            <person name="Bennetzen J."/>
            <person name="Bezanilla M."/>
            <person name="Blankenship R."/>
            <person name="Cho S.H."/>
            <person name="Dutcher S."/>
            <person name="Estelle M."/>
            <person name="Fawcett J.A."/>
            <person name="Gundlach H."/>
            <person name="Hanada K."/>
            <person name="Heyl A."/>
            <person name="Hicks K.A."/>
            <person name="Hugh J."/>
            <person name="Lohr M."/>
            <person name="Mayer K."/>
            <person name="Melkozernov A."/>
            <person name="Murata T."/>
            <person name="Nelson D."/>
            <person name="Pils B."/>
            <person name="Prigge M."/>
            <person name="Reiss B."/>
            <person name="Renner T."/>
            <person name="Rombauts S."/>
            <person name="Rushton P."/>
            <person name="Sanderfoot A."/>
            <person name="Schween G."/>
            <person name="Shiu S.-H."/>
            <person name="Stueber K."/>
            <person name="Theodoulou F.L."/>
            <person name="Tu H."/>
            <person name="Van de Peer Y."/>
            <person name="Verrier P.J."/>
            <person name="Waters E."/>
            <person name="Wood A."/>
            <person name="Yang L."/>
            <person name="Cove D."/>
            <person name="Cuming A."/>
            <person name="Hasebe M."/>
            <person name="Lucas S."/>
            <person name="Mishler D.B."/>
            <person name="Reski R."/>
            <person name="Grigoriev I."/>
            <person name="Quatrano R.S."/>
            <person name="Boore J.L."/>
        </authorList>
    </citation>
    <scope>NUCLEOTIDE SEQUENCE [LARGE SCALE GENOMIC DNA]</scope>
    <source>
        <strain evidence="4 5">cv. Gransden 2004</strain>
    </source>
</reference>
<dbReference type="Gramene" id="Pp3c6_1730V3.2">
    <property type="protein sequence ID" value="PAC:32977488.CDS.1"/>
    <property type="gene ID" value="Pp3c6_1730"/>
</dbReference>
<dbReference type="InParanoid" id="A0A2K1KE38"/>
<dbReference type="InterPro" id="IPR056650">
    <property type="entry name" value="DUF7748"/>
</dbReference>
<gene>
    <name evidence="3" type="ORF">PHYPA_008383</name>
</gene>
<evidence type="ECO:0000259" key="2">
    <source>
        <dbReference type="Pfam" id="PF24928"/>
    </source>
</evidence>
<dbReference type="Pfam" id="PF24928">
    <property type="entry name" value="DUF7748"/>
    <property type="match status" value="1"/>
</dbReference>
<dbReference type="PaxDb" id="3218-PP1S77_81V6.1"/>
<dbReference type="AlphaFoldDB" id="A0A2K1KE38"/>
<evidence type="ECO:0000256" key="1">
    <source>
        <dbReference type="SAM" id="MobiDB-lite"/>
    </source>
</evidence>
<evidence type="ECO:0000313" key="4">
    <source>
        <dbReference type="EnsemblPlants" id="PAC:32977487.CDS.1"/>
    </source>
</evidence>
<feature type="region of interest" description="Disordered" evidence="1">
    <location>
        <begin position="115"/>
        <end position="136"/>
    </location>
</feature>
<dbReference type="Gramene" id="Pp3c6_1730V3.1">
    <property type="protein sequence ID" value="PAC:32977487.CDS.1"/>
    <property type="gene ID" value="Pp3c6_1730"/>
</dbReference>
<dbReference type="PANTHER" id="PTHR48468:SF1">
    <property type="entry name" value="PLASTOCYANIN-LIKE DOMAIN-CONTAINING PROTEIN"/>
    <property type="match status" value="1"/>
</dbReference>
<organism evidence="3">
    <name type="scientific">Physcomitrium patens</name>
    <name type="common">Spreading-leaved earth moss</name>
    <name type="synonym">Physcomitrella patens</name>
    <dbReference type="NCBI Taxonomy" id="3218"/>
    <lineage>
        <taxon>Eukaryota</taxon>
        <taxon>Viridiplantae</taxon>
        <taxon>Streptophyta</taxon>
        <taxon>Embryophyta</taxon>
        <taxon>Bryophyta</taxon>
        <taxon>Bryophytina</taxon>
        <taxon>Bryopsida</taxon>
        <taxon>Funariidae</taxon>
        <taxon>Funariales</taxon>
        <taxon>Funariaceae</taxon>
        <taxon>Physcomitrium</taxon>
    </lineage>
</organism>